<evidence type="ECO:0000313" key="1">
    <source>
        <dbReference type="EMBL" id="MCZ0863818.1"/>
    </source>
</evidence>
<organism evidence="1 2">
    <name type="scientific">Dasania phycosphaerae</name>
    <dbReference type="NCBI Taxonomy" id="2950436"/>
    <lineage>
        <taxon>Bacteria</taxon>
        <taxon>Pseudomonadati</taxon>
        <taxon>Pseudomonadota</taxon>
        <taxon>Gammaproteobacteria</taxon>
        <taxon>Cellvibrionales</taxon>
        <taxon>Spongiibacteraceae</taxon>
        <taxon>Dasania</taxon>
    </lineage>
</organism>
<dbReference type="AlphaFoldDB" id="A0A9J6RHH8"/>
<keyword evidence="2" id="KW-1185">Reference proteome</keyword>
<dbReference type="RefSeq" id="WP_258329962.1">
    <property type="nucleotide sequence ID" value="NZ_JAPTGG010000001.1"/>
</dbReference>
<gene>
    <name evidence="1" type="ORF">O0V09_01315</name>
</gene>
<reference evidence="1 2" key="1">
    <citation type="submission" date="2022-12" db="EMBL/GenBank/DDBJ databases">
        <title>Dasania phycosphaerae sp. nov., isolated from particulate material of the south coast of Korea.</title>
        <authorList>
            <person name="Jiang Y."/>
        </authorList>
    </citation>
    <scope>NUCLEOTIDE SEQUENCE [LARGE SCALE GENOMIC DNA]</scope>
    <source>
        <strain evidence="1 2">GY-19</strain>
    </source>
</reference>
<evidence type="ECO:0000313" key="2">
    <source>
        <dbReference type="Proteomes" id="UP001069090"/>
    </source>
</evidence>
<sequence length="102" mass="12365">MNHRKLNTNDFETCENDIYHSWEKSKQLERMIISSSNQNKWTDVLSNCQTRTMQLLLHFKKYPIGPETAYFYQHNLSEHLRNEKIIEQIRRKATKQILQLVK</sequence>
<proteinExistence type="predicted"/>
<dbReference type="EMBL" id="JAPTGG010000001">
    <property type="protein sequence ID" value="MCZ0863818.1"/>
    <property type="molecule type" value="Genomic_DNA"/>
</dbReference>
<dbReference type="Proteomes" id="UP001069090">
    <property type="component" value="Unassembled WGS sequence"/>
</dbReference>
<name>A0A9J6RHH8_9GAMM</name>
<accession>A0A9J6RHH8</accession>
<protein>
    <submittedName>
        <fullName evidence="1">Uncharacterized protein</fullName>
    </submittedName>
</protein>
<comment type="caution">
    <text evidence="1">The sequence shown here is derived from an EMBL/GenBank/DDBJ whole genome shotgun (WGS) entry which is preliminary data.</text>
</comment>